<comment type="caution">
    <text evidence="4">The sequence shown here is derived from an EMBL/GenBank/DDBJ whole genome shotgun (WGS) entry which is preliminary data.</text>
</comment>
<proteinExistence type="predicted"/>
<evidence type="ECO:0000313" key="4">
    <source>
        <dbReference type="EMBL" id="KAA6307780.1"/>
    </source>
</evidence>
<gene>
    <name evidence="4" type="ORF">EZS27_040549</name>
</gene>
<evidence type="ECO:0000259" key="3">
    <source>
        <dbReference type="Pfam" id="PF17293"/>
    </source>
</evidence>
<dbReference type="GO" id="GO:0003677">
    <property type="term" value="F:DNA binding"/>
    <property type="evidence" value="ECO:0007669"/>
    <property type="project" value="UniProtKB-KW"/>
</dbReference>
<evidence type="ECO:0000256" key="1">
    <source>
        <dbReference type="ARBA" id="ARBA00023125"/>
    </source>
</evidence>
<dbReference type="Gene3D" id="1.10.150.130">
    <property type="match status" value="1"/>
</dbReference>
<dbReference type="InterPro" id="IPR025269">
    <property type="entry name" value="SAM-like_dom"/>
</dbReference>
<name>A0A5J4PFY7_9ZZZZ</name>
<sequence>MDTYVLNGITIAPILDNRREIKSGSYPVKIRITYKRDRKYYSTGKSLSVSEWEKLEKTKSTELLCIKKDLQISFEKVRDVVQSLESEGKFSFDALNTRLGKCMSDTLNAAFQAKIDSLVEAGAIGNSITYSCSLRHLEKYAGAKIPFDSITVDWLKKYEKAMLTEGKSYTTISMYIRSMRALF</sequence>
<keyword evidence="1" id="KW-0238">DNA-binding</keyword>
<dbReference type="InterPro" id="IPR035386">
    <property type="entry name" value="Arm-DNA-bind_5"/>
</dbReference>
<dbReference type="Pfam" id="PF17293">
    <property type="entry name" value="Arm-DNA-bind_5"/>
    <property type="match status" value="1"/>
</dbReference>
<dbReference type="InterPro" id="IPR010998">
    <property type="entry name" value="Integrase_recombinase_N"/>
</dbReference>
<feature type="domain" description="Arm DNA-binding" evidence="3">
    <location>
        <begin position="18"/>
        <end position="92"/>
    </location>
</feature>
<reference evidence="4" key="1">
    <citation type="submission" date="2019-03" db="EMBL/GenBank/DDBJ databases">
        <title>Single cell metagenomics reveals metabolic interactions within the superorganism composed of flagellate Streblomastix strix and complex community of Bacteroidetes bacteria on its surface.</title>
        <authorList>
            <person name="Treitli S.C."/>
            <person name="Kolisko M."/>
            <person name="Husnik F."/>
            <person name="Keeling P."/>
            <person name="Hampl V."/>
        </authorList>
    </citation>
    <scope>NUCLEOTIDE SEQUENCE</scope>
    <source>
        <strain evidence="4">STM</strain>
    </source>
</reference>
<accession>A0A5J4PFY7</accession>
<evidence type="ECO:0000259" key="2">
    <source>
        <dbReference type="Pfam" id="PF13102"/>
    </source>
</evidence>
<organism evidence="4">
    <name type="scientific">termite gut metagenome</name>
    <dbReference type="NCBI Taxonomy" id="433724"/>
    <lineage>
        <taxon>unclassified sequences</taxon>
        <taxon>metagenomes</taxon>
        <taxon>organismal metagenomes</taxon>
    </lineage>
</organism>
<feature type="domain" description="Phage integrase SAM-like" evidence="2">
    <location>
        <begin position="106"/>
        <end position="183"/>
    </location>
</feature>
<dbReference type="AlphaFoldDB" id="A0A5J4PFY7"/>
<dbReference type="Pfam" id="PF13102">
    <property type="entry name" value="Phage_int_SAM_5"/>
    <property type="match status" value="1"/>
</dbReference>
<dbReference type="EMBL" id="SNRY01008919">
    <property type="protein sequence ID" value="KAA6307780.1"/>
    <property type="molecule type" value="Genomic_DNA"/>
</dbReference>
<protein>
    <submittedName>
        <fullName evidence="4">Uncharacterized protein</fullName>
    </submittedName>
</protein>
<feature type="non-terminal residue" evidence="4">
    <location>
        <position position="183"/>
    </location>
</feature>